<evidence type="ECO:0000256" key="8">
    <source>
        <dbReference type="ARBA" id="ARBA00022694"/>
    </source>
</evidence>
<comment type="cofactor">
    <cofactor evidence="1">
        <name>[4Fe-4S] cluster</name>
        <dbReference type="ChEBI" id="CHEBI:49883"/>
    </cofactor>
</comment>
<evidence type="ECO:0000256" key="2">
    <source>
        <dbReference type="ARBA" id="ARBA00002399"/>
    </source>
</evidence>
<keyword evidence="6" id="KW-0808">Transferase</keyword>
<evidence type="ECO:0000256" key="6">
    <source>
        <dbReference type="ARBA" id="ARBA00022679"/>
    </source>
</evidence>
<dbReference type="SFLD" id="SFLDG01061">
    <property type="entry name" value="methylthiotransferase"/>
    <property type="match status" value="1"/>
</dbReference>
<dbReference type="Pfam" id="PF00919">
    <property type="entry name" value="UPF0004"/>
    <property type="match status" value="1"/>
</dbReference>
<dbReference type="Gene3D" id="3.80.30.20">
    <property type="entry name" value="tm_1862 like domain"/>
    <property type="match status" value="1"/>
</dbReference>
<keyword evidence="8" id="KW-0819">tRNA processing</keyword>
<dbReference type="InterPro" id="IPR034557">
    <property type="entry name" value="ThrcA_tRNA_MEthiotransferase"/>
</dbReference>
<dbReference type="GO" id="GO:0051539">
    <property type="term" value="F:4 iron, 4 sulfur cluster binding"/>
    <property type="evidence" value="ECO:0007669"/>
    <property type="project" value="UniProtKB-KW"/>
</dbReference>
<protein>
    <recommendedName>
        <fullName evidence="15">Threonylcarbamoyladenosine tRNA methylthiotransferase MtaB</fullName>
        <ecNumber evidence="3">2.8.4.5</ecNumber>
    </recommendedName>
    <alternativeName>
        <fullName evidence="12">tRNA-t(6)A37 methylthiotransferase</fullName>
    </alternativeName>
</protein>
<evidence type="ECO:0000256" key="15">
    <source>
        <dbReference type="ARBA" id="ARBA00069898"/>
    </source>
</evidence>
<evidence type="ECO:0000256" key="4">
    <source>
        <dbReference type="ARBA" id="ARBA00022485"/>
    </source>
</evidence>
<proteinExistence type="inferred from homology"/>
<feature type="domain" description="MTTase N-terminal" evidence="16">
    <location>
        <begin position="6"/>
        <end position="118"/>
    </location>
</feature>
<dbReference type="PANTHER" id="PTHR11918">
    <property type="entry name" value="RADICAL SAM PROTEINS"/>
    <property type="match status" value="1"/>
</dbReference>
<dbReference type="EMBL" id="DXEK01000127">
    <property type="protein sequence ID" value="HIX77414.1"/>
    <property type="molecule type" value="Genomic_DNA"/>
</dbReference>
<evidence type="ECO:0000259" key="17">
    <source>
        <dbReference type="PROSITE" id="PS51918"/>
    </source>
</evidence>
<dbReference type="Pfam" id="PF04055">
    <property type="entry name" value="Radical_SAM"/>
    <property type="match status" value="1"/>
</dbReference>
<comment type="catalytic activity">
    <reaction evidence="13">
        <text>N(6)-L-threonylcarbamoyladenosine(37) in tRNA + (sulfur carrier)-SH + AH2 + 2 S-adenosyl-L-methionine = 2-methylsulfanyl-N(6)-L-threonylcarbamoyladenosine(37) in tRNA + (sulfur carrier)-H + 5'-deoxyadenosine + L-methionine + A + S-adenosyl-L-homocysteine + 2 H(+)</text>
        <dbReference type="Rhea" id="RHEA:37075"/>
        <dbReference type="Rhea" id="RHEA-COMP:10163"/>
        <dbReference type="Rhea" id="RHEA-COMP:11092"/>
        <dbReference type="Rhea" id="RHEA-COMP:14737"/>
        <dbReference type="Rhea" id="RHEA-COMP:14739"/>
        <dbReference type="ChEBI" id="CHEBI:13193"/>
        <dbReference type="ChEBI" id="CHEBI:15378"/>
        <dbReference type="ChEBI" id="CHEBI:17319"/>
        <dbReference type="ChEBI" id="CHEBI:17499"/>
        <dbReference type="ChEBI" id="CHEBI:29917"/>
        <dbReference type="ChEBI" id="CHEBI:57844"/>
        <dbReference type="ChEBI" id="CHEBI:57856"/>
        <dbReference type="ChEBI" id="CHEBI:59789"/>
        <dbReference type="ChEBI" id="CHEBI:64428"/>
        <dbReference type="ChEBI" id="CHEBI:74418"/>
        <dbReference type="ChEBI" id="CHEBI:74420"/>
        <dbReference type="EC" id="2.8.4.5"/>
    </reaction>
</comment>
<dbReference type="InterPro" id="IPR005839">
    <property type="entry name" value="Methylthiotransferase"/>
</dbReference>
<dbReference type="SFLD" id="SFLDG01082">
    <property type="entry name" value="B12-binding_domain_containing"/>
    <property type="match status" value="1"/>
</dbReference>
<dbReference type="PROSITE" id="PS01278">
    <property type="entry name" value="MTTASE_RADICAL"/>
    <property type="match status" value="1"/>
</dbReference>
<dbReference type="NCBIfam" id="TIGR01579">
    <property type="entry name" value="MiaB-like-C"/>
    <property type="match status" value="1"/>
</dbReference>
<evidence type="ECO:0000256" key="10">
    <source>
        <dbReference type="ARBA" id="ARBA00023004"/>
    </source>
</evidence>
<dbReference type="InterPro" id="IPR013848">
    <property type="entry name" value="Methylthiotransferase_N"/>
</dbReference>
<dbReference type="SMART" id="SM00729">
    <property type="entry name" value="Elp3"/>
    <property type="match status" value="1"/>
</dbReference>
<evidence type="ECO:0000313" key="19">
    <source>
        <dbReference type="Proteomes" id="UP000886890"/>
    </source>
</evidence>
<dbReference type="InterPro" id="IPR038135">
    <property type="entry name" value="Methylthiotransferase_N_sf"/>
</dbReference>
<evidence type="ECO:0000256" key="7">
    <source>
        <dbReference type="ARBA" id="ARBA00022691"/>
    </source>
</evidence>
<keyword evidence="7" id="KW-0949">S-adenosyl-L-methionine</keyword>
<dbReference type="InterPro" id="IPR006467">
    <property type="entry name" value="MiaB-like_bact"/>
</dbReference>
<evidence type="ECO:0000256" key="5">
    <source>
        <dbReference type="ARBA" id="ARBA00022490"/>
    </source>
</evidence>
<dbReference type="FunFam" id="3.80.30.20:FF:000001">
    <property type="entry name" value="tRNA-2-methylthio-N(6)-dimethylallyladenosine synthase 2"/>
    <property type="match status" value="1"/>
</dbReference>
<keyword evidence="10" id="KW-0408">Iron</keyword>
<gene>
    <name evidence="18" type="primary">mtaB</name>
    <name evidence="18" type="ORF">H9734_07460</name>
</gene>
<dbReference type="PANTHER" id="PTHR11918:SF45">
    <property type="entry name" value="THREONYLCARBAMOYLADENOSINE TRNA METHYLTHIOTRANSFERASE"/>
    <property type="match status" value="1"/>
</dbReference>
<keyword evidence="5" id="KW-0963">Cytoplasm</keyword>
<dbReference type="PROSITE" id="PS51449">
    <property type="entry name" value="MTTASE_N"/>
    <property type="match status" value="1"/>
</dbReference>
<dbReference type="SUPFAM" id="SSF102114">
    <property type="entry name" value="Radical SAM enzymes"/>
    <property type="match status" value="1"/>
</dbReference>
<keyword evidence="4" id="KW-0004">4Fe-4S</keyword>
<evidence type="ECO:0000256" key="1">
    <source>
        <dbReference type="ARBA" id="ARBA00001966"/>
    </source>
</evidence>
<evidence type="ECO:0000256" key="11">
    <source>
        <dbReference type="ARBA" id="ARBA00023014"/>
    </source>
</evidence>
<dbReference type="FunFam" id="3.40.50.12160:FF:000004">
    <property type="entry name" value="Threonylcarbamoyladenosine tRNA methylthiotransferase MtaB"/>
    <property type="match status" value="1"/>
</dbReference>
<evidence type="ECO:0000256" key="14">
    <source>
        <dbReference type="ARBA" id="ARBA00061574"/>
    </source>
</evidence>
<dbReference type="InterPro" id="IPR006638">
    <property type="entry name" value="Elp3/MiaA/NifB-like_rSAM"/>
</dbReference>
<dbReference type="GO" id="GO:0046872">
    <property type="term" value="F:metal ion binding"/>
    <property type="evidence" value="ECO:0007669"/>
    <property type="project" value="UniProtKB-KW"/>
</dbReference>
<dbReference type="InterPro" id="IPR023404">
    <property type="entry name" value="rSAM_horseshoe"/>
</dbReference>
<dbReference type="InterPro" id="IPR007197">
    <property type="entry name" value="rSAM"/>
</dbReference>
<dbReference type="SFLD" id="SFLDF00295">
    <property type="entry name" value="threonylcarbamoyladenosine_tRN"/>
    <property type="match status" value="1"/>
</dbReference>
<comment type="caution">
    <text evidence="18">The sequence shown here is derived from an EMBL/GenBank/DDBJ whole genome shotgun (WGS) entry which is preliminary data.</text>
</comment>
<sequence>MKSERKKAALHNLGCKVNAYELEAIQQMLEQKGYEIVPFASGADVYIINTCTVTNIADRKSRQMLHKAKKMNPDAVVVACGCYVQAAGEKLEEDTAIDLIVGNNKKKEIPEILEAYFREREEGRAASGAWLTDMAHNREYETLSISRTEEHTRAFIKVQDGCNQFCTYCIIPYARGRVRSRRPEEVLAEVQRLAASGCQEIVLTGIHLSSYGVDLEEEQDLLALIRTVHSVEGIRRIRLGSLEPGIITESFAEAIAALPKVCPHFHLSLQSGCDTVLQRMNRRYRSEEYMEKCRLLRRVYDRPALTTDVIVGFPGETEEEFEASRAFVEQVHFFETHIFKYSRREGTCAAAMPGQISEQEKTRRSHVLLELDGRRRREYMESFLGEERDVLFEERVQADGREYWTGHTREYLKVLVPAEKEDYENQMIPVKLTEIWKGDALFGKVSGR</sequence>
<evidence type="ECO:0000256" key="9">
    <source>
        <dbReference type="ARBA" id="ARBA00022723"/>
    </source>
</evidence>
<dbReference type="CDD" id="cd01335">
    <property type="entry name" value="Radical_SAM"/>
    <property type="match status" value="1"/>
</dbReference>
<evidence type="ECO:0000256" key="3">
    <source>
        <dbReference type="ARBA" id="ARBA00013273"/>
    </source>
</evidence>
<reference evidence="18" key="2">
    <citation type="submission" date="2021-04" db="EMBL/GenBank/DDBJ databases">
        <authorList>
            <person name="Gilroy R."/>
        </authorList>
    </citation>
    <scope>NUCLEOTIDE SEQUENCE</scope>
    <source>
        <strain evidence="18">CHK183-1962</strain>
    </source>
</reference>
<keyword evidence="11" id="KW-0411">Iron-sulfur</keyword>
<dbReference type="EC" id="2.8.4.5" evidence="3"/>
<dbReference type="PROSITE" id="PS51918">
    <property type="entry name" value="RADICAL_SAM"/>
    <property type="match status" value="1"/>
</dbReference>
<feature type="domain" description="Radical SAM core" evidence="17">
    <location>
        <begin position="148"/>
        <end position="378"/>
    </location>
</feature>
<dbReference type="Gene3D" id="3.40.50.12160">
    <property type="entry name" value="Methylthiotransferase, N-terminal domain"/>
    <property type="match status" value="1"/>
</dbReference>
<evidence type="ECO:0000256" key="13">
    <source>
        <dbReference type="ARBA" id="ARBA00051661"/>
    </source>
</evidence>
<reference evidence="18" key="1">
    <citation type="journal article" date="2021" name="PeerJ">
        <title>Extensive microbial diversity within the chicken gut microbiome revealed by metagenomics and culture.</title>
        <authorList>
            <person name="Gilroy R."/>
            <person name="Ravi A."/>
            <person name="Getino M."/>
            <person name="Pursley I."/>
            <person name="Horton D.L."/>
            <person name="Alikhan N.F."/>
            <person name="Baker D."/>
            <person name="Gharbi K."/>
            <person name="Hall N."/>
            <person name="Watson M."/>
            <person name="Adriaenssens E.M."/>
            <person name="Foster-Nyarko E."/>
            <person name="Jarju S."/>
            <person name="Secka A."/>
            <person name="Antonio M."/>
            <person name="Oren A."/>
            <person name="Chaudhuri R.R."/>
            <person name="La Ragione R."/>
            <person name="Hildebrand F."/>
            <person name="Pallen M.J."/>
        </authorList>
    </citation>
    <scope>NUCLEOTIDE SEQUENCE</scope>
    <source>
        <strain evidence="18">CHK183-1962</strain>
    </source>
</reference>
<accession>A0A9D2BJD9</accession>
<dbReference type="GO" id="GO:0035598">
    <property type="term" value="F:tRNA (N(6)-L-threonylcarbamoyladenosine(37)-C(2))-methylthiotransferase activity"/>
    <property type="evidence" value="ECO:0007669"/>
    <property type="project" value="UniProtKB-EC"/>
</dbReference>
<evidence type="ECO:0000313" key="18">
    <source>
        <dbReference type="EMBL" id="HIX77414.1"/>
    </source>
</evidence>
<dbReference type="InterPro" id="IPR058240">
    <property type="entry name" value="rSAM_sf"/>
</dbReference>
<keyword evidence="9" id="KW-0479">Metal-binding</keyword>
<dbReference type="NCBIfam" id="TIGR00089">
    <property type="entry name" value="MiaB/RimO family radical SAM methylthiotransferase"/>
    <property type="match status" value="1"/>
</dbReference>
<evidence type="ECO:0000256" key="12">
    <source>
        <dbReference type="ARBA" id="ARBA00031213"/>
    </source>
</evidence>
<dbReference type="Proteomes" id="UP000886890">
    <property type="component" value="Unassembled WGS sequence"/>
</dbReference>
<name>A0A9D2BJD9_9FIRM</name>
<organism evidence="18 19">
    <name type="scientific">Candidatus Fusicatenibacter merdavium</name>
    <dbReference type="NCBI Taxonomy" id="2838600"/>
    <lineage>
        <taxon>Bacteria</taxon>
        <taxon>Bacillati</taxon>
        <taxon>Bacillota</taxon>
        <taxon>Clostridia</taxon>
        <taxon>Lachnospirales</taxon>
        <taxon>Lachnospiraceae</taxon>
        <taxon>Fusicatenibacter</taxon>
    </lineage>
</organism>
<dbReference type="InterPro" id="IPR020612">
    <property type="entry name" value="Methylthiotransferase_CS"/>
</dbReference>
<dbReference type="AlphaFoldDB" id="A0A9D2BJD9"/>
<evidence type="ECO:0000259" key="16">
    <source>
        <dbReference type="PROSITE" id="PS51449"/>
    </source>
</evidence>
<dbReference type="SFLD" id="SFLDS00029">
    <property type="entry name" value="Radical_SAM"/>
    <property type="match status" value="1"/>
</dbReference>
<comment type="function">
    <text evidence="2">Catalyzes the methylthiolation of N6-threonylcarbamoyladenosine (t(6)A), leading to the formation of 2-methylthio-N6-threonylcarbamoyladenosine (ms(2)t(6)A) at position 37 in tRNAs that read codons beginning with adenine.</text>
</comment>
<comment type="similarity">
    <text evidence="14">Belongs to the methylthiotransferase family. MtaB subfamily.</text>
</comment>